<keyword evidence="2" id="KW-1185">Reference proteome</keyword>
<evidence type="ECO:0000313" key="2">
    <source>
        <dbReference type="Proteomes" id="UP000054047"/>
    </source>
</evidence>
<feature type="non-terminal residue" evidence="1">
    <location>
        <position position="75"/>
    </location>
</feature>
<dbReference type="AlphaFoldDB" id="A0A0C2CH20"/>
<name>A0A0C2CH20_9BILA</name>
<gene>
    <name evidence="1" type="ORF">ANCDUO_14159</name>
</gene>
<evidence type="ECO:0000313" key="1">
    <source>
        <dbReference type="EMBL" id="KIH55678.1"/>
    </source>
</evidence>
<sequence length="75" mass="7935">MKNTVQSPVTNNLFRADPERNAAVLLDANAVRAAPARRTVRAARKAANAVQTASAVTANVPARNAARATRNAVKR</sequence>
<dbReference type="Proteomes" id="UP000054047">
    <property type="component" value="Unassembled WGS sequence"/>
</dbReference>
<dbReference type="EMBL" id="KN736937">
    <property type="protein sequence ID" value="KIH55678.1"/>
    <property type="molecule type" value="Genomic_DNA"/>
</dbReference>
<reference evidence="1 2" key="1">
    <citation type="submission" date="2013-12" db="EMBL/GenBank/DDBJ databases">
        <title>Draft genome of the parsitic nematode Ancylostoma duodenale.</title>
        <authorList>
            <person name="Mitreva M."/>
        </authorList>
    </citation>
    <scope>NUCLEOTIDE SEQUENCE [LARGE SCALE GENOMIC DNA]</scope>
    <source>
        <strain evidence="1 2">Zhejiang</strain>
    </source>
</reference>
<protein>
    <submittedName>
        <fullName evidence="1">Uncharacterized protein</fullName>
    </submittedName>
</protein>
<organism evidence="1 2">
    <name type="scientific">Ancylostoma duodenale</name>
    <dbReference type="NCBI Taxonomy" id="51022"/>
    <lineage>
        <taxon>Eukaryota</taxon>
        <taxon>Metazoa</taxon>
        <taxon>Ecdysozoa</taxon>
        <taxon>Nematoda</taxon>
        <taxon>Chromadorea</taxon>
        <taxon>Rhabditida</taxon>
        <taxon>Rhabditina</taxon>
        <taxon>Rhabditomorpha</taxon>
        <taxon>Strongyloidea</taxon>
        <taxon>Ancylostomatidae</taxon>
        <taxon>Ancylostomatinae</taxon>
        <taxon>Ancylostoma</taxon>
    </lineage>
</organism>
<proteinExistence type="predicted"/>
<accession>A0A0C2CH20</accession>